<reference evidence="3" key="1">
    <citation type="submission" date="2019-03" db="EMBL/GenBank/DDBJ databases">
        <title>Long read genome sequence of the mycoparasitic Pythium oligandrum ATCC 38472 isolated from sugarbeet rhizosphere.</title>
        <authorList>
            <person name="Gaulin E."/>
        </authorList>
    </citation>
    <scope>NUCLEOTIDE SEQUENCE</scope>
    <source>
        <strain evidence="3">ATCC 38472_TT</strain>
    </source>
</reference>
<dbReference type="OrthoDB" id="162744at2759"/>
<dbReference type="Proteomes" id="UP000794436">
    <property type="component" value="Unassembled WGS sequence"/>
</dbReference>
<dbReference type="AlphaFoldDB" id="A0A8K1CA41"/>
<evidence type="ECO:0000313" key="4">
    <source>
        <dbReference type="Proteomes" id="UP000794436"/>
    </source>
</evidence>
<feature type="region of interest" description="Disordered" evidence="2">
    <location>
        <begin position="1"/>
        <end position="21"/>
    </location>
</feature>
<dbReference type="EMBL" id="SPLM01000110">
    <property type="protein sequence ID" value="TMW58943.1"/>
    <property type="molecule type" value="Genomic_DNA"/>
</dbReference>
<evidence type="ECO:0000256" key="2">
    <source>
        <dbReference type="SAM" id="MobiDB-lite"/>
    </source>
</evidence>
<comment type="caution">
    <text evidence="3">The sequence shown here is derived from an EMBL/GenBank/DDBJ whole genome shotgun (WGS) entry which is preliminary data.</text>
</comment>
<organism evidence="3 4">
    <name type="scientific">Pythium oligandrum</name>
    <name type="common">Mycoparasitic fungus</name>
    <dbReference type="NCBI Taxonomy" id="41045"/>
    <lineage>
        <taxon>Eukaryota</taxon>
        <taxon>Sar</taxon>
        <taxon>Stramenopiles</taxon>
        <taxon>Oomycota</taxon>
        <taxon>Peronosporomycetes</taxon>
        <taxon>Pythiales</taxon>
        <taxon>Pythiaceae</taxon>
        <taxon>Pythium</taxon>
    </lineage>
</organism>
<accession>A0A8K1CA41</accession>
<keyword evidence="4" id="KW-1185">Reference proteome</keyword>
<proteinExistence type="predicted"/>
<gene>
    <name evidence="3" type="ORF">Poli38472_007088</name>
</gene>
<evidence type="ECO:0008006" key="5">
    <source>
        <dbReference type="Google" id="ProtNLM"/>
    </source>
</evidence>
<name>A0A8K1CA41_PYTOL</name>
<sequence>MKSPEELKRIRRRRDRQRGYVKQAYDKKKAMLEALSKEVEELESEYRALLSLHEPLSFEQKSRTMIPAALVTRQESLFDKYQELTQLKNALYGENAALYAANAQNMKLGGRIQQIIDEHSSTPTQEEELPFEPLFVEEYEHVVRKMKNEVISSLREPGSIATGASVFGWSDRRTIRNKRMKFMLEKTFASRSAHHVFERSWAILNDPTKYVKLYSSPVHPSLRLLQRVNENMNLFSWKVTTAVGKLCSVFLLARLRTEFGYMLLFRTIDEHRSMVTETETWVPIDSHFGCTWVEKSIWMVLSDEQTNDGKPICRLRFGGTTKVVWLIEVLLIAMRWENLVIGPMFNLCSEPST</sequence>
<evidence type="ECO:0000256" key="1">
    <source>
        <dbReference type="SAM" id="Coils"/>
    </source>
</evidence>
<protein>
    <recommendedName>
        <fullName evidence="5">BZIP domain-containing protein</fullName>
    </recommendedName>
</protein>
<keyword evidence="1" id="KW-0175">Coiled coil</keyword>
<evidence type="ECO:0000313" key="3">
    <source>
        <dbReference type="EMBL" id="TMW58943.1"/>
    </source>
</evidence>
<feature type="coiled-coil region" evidence="1">
    <location>
        <begin position="25"/>
        <end position="52"/>
    </location>
</feature>